<keyword evidence="2" id="KW-1185">Reference proteome</keyword>
<dbReference type="RefSeq" id="WP_206007291.1">
    <property type="nucleotide sequence ID" value="NZ_CP070619.1"/>
</dbReference>
<dbReference type="Proteomes" id="UP000662986">
    <property type="component" value="Chromosome"/>
</dbReference>
<protein>
    <submittedName>
        <fullName evidence="1">Uncharacterized protein</fullName>
    </submittedName>
</protein>
<dbReference type="EMBL" id="CP070619">
    <property type="protein sequence ID" value="QSE90877.1"/>
    <property type="molecule type" value="Genomic_DNA"/>
</dbReference>
<proteinExistence type="predicted"/>
<accession>A0A974W589</accession>
<reference evidence="1 2" key="1">
    <citation type="journal article" date="2021" name="Microbiol. Resour. Announc.">
        <title>Complete Genome Sequences of Two Rhodococcus sp. Strains with Large and Linear Chromosomes, Isolated from Apple Rhizosphere.</title>
        <authorList>
            <person name="Benning S."/>
            <person name="Brugnone N."/>
            <person name="Siani R."/>
            <person name="Kublik S."/>
            <person name="Schloter M."/>
            <person name="Rad V."/>
        </authorList>
    </citation>
    <scope>NUCLEOTIDE SEQUENCE [LARGE SCALE GENOMIC DNA]</scope>
    <source>
        <strain evidence="1 2">R79</strain>
    </source>
</reference>
<reference evidence="1 2" key="2">
    <citation type="journal article" date="2022" name="Arch. Microbiol.">
        <title>Rhodococcus pseudokoreensis sp. nov. isolated from the rhizosphere of young M26 apple rootstocks.</title>
        <authorList>
            <person name="Kampfer P."/>
            <person name="Glaeser S.P."/>
            <person name="Blom J."/>
            <person name="Wolf J."/>
            <person name="Benning S."/>
            <person name="Schloter M."/>
            <person name="Neumann-Schaal M."/>
        </authorList>
    </citation>
    <scope>NUCLEOTIDE SEQUENCE [LARGE SCALE GENOMIC DNA]</scope>
    <source>
        <strain evidence="1 2">R79</strain>
    </source>
</reference>
<evidence type="ECO:0000313" key="2">
    <source>
        <dbReference type="Proteomes" id="UP000662986"/>
    </source>
</evidence>
<name>A0A974W589_9NOCA</name>
<evidence type="ECO:0000313" key="1">
    <source>
        <dbReference type="EMBL" id="QSE90877.1"/>
    </source>
</evidence>
<sequence length="137" mass="14333">MAGPDAPEAGWKAFTENVVGGGRLELDPAGIEQCIKLCDDHAKGWGDLASRARTELRAVALGIGEADIASAADIARKFDEKAIGGEGTDFANTAVGLFRAHQTYALDMKSMFEAVLRRYMEQDSANAAALGATGGMA</sequence>
<organism evidence="1 2">
    <name type="scientific">Rhodococcus pseudokoreensis</name>
    <dbReference type="NCBI Taxonomy" id="2811421"/>
    <lineage>
        <taxon>Bacteria</taxon>
        <taxon>Bacillati</taxon>
        <taxon>Actinomycetota</taxon>
        <taxon>Actinomycetes</taxon>
        <taxon>Mycobacteriales</taxon>
        <taxon>Nocardiaceae</taxon>
        <taxon>Rhodococcus</taxon>
    </lineage>
</organism>
<gene>
    <name evidence="1" type="ORF">JWS13_20715</name>
</gene>